<protein>
    <submittedName>
        <fullName evidence="3">Uncharacterized protein</fullName>
    </submittedName>
</protein>
<feature type="region of interest" description="Disordered" evidence="1">
    <location>
        <begin position="69"/>
        <end position="111"/>
    </location>
</feature>
<reference evidence="3 4" key="1">
    <citation type="submission" date="2024-02" db="EMBL/GenBank/DDBJ databases">
        <authorList>
            <person name="Chen Y."/>
            <person name="Shah S."/>
            <person name="Dougan E. K."/>
            <person name="Thang M."/>
            <person name="Chan C."/>
        </authorList>
    </citation>
    <scope>NUCLEOTIDE SEQUENCE [LARGE SCALE GENOMIC DNA]</scope>
</reference>
<keyword evidence="4" id="KW-1185">Reference proteome</keyword>
<sequence length="134" mass="15036">MFLYACPWPGQLSSASNDELPQDTIGTDAKTDQKATDDILGPLPFPDIDKFLIAEPLPWAKKDETVAVAVDEPINEDEDEEPYPDGPDNHQDETDDSIEEEKFNPRPPNLPLWARRLCEEEIQEGPEEGAIFLS</sequence>
<evidence type="ECO:0000313" key="4">
    <source>
        <dbReference type="Proteomes" id="UP001642464"/>
    </source>
</evidence>
<evidence type="ECO:0000313" key="3">
    <source>
        <dbReference type="EMBL" id="CAK9040161.1"/>
    </source>
</evidence>
<dbReference type="Proteomes" id="UP001642464">
    <property type="component" value="Unassembled WGS sequence"/>
</dbReference>
<gene>
    <name evidence="2" type="ORF">SCF082_LOCUS22123</name>
    <name evidence="3" type="ORF">SCF082_LOCUS23409</name>
</gene>
<feature type="region of interest" description="Disordered" evidence="1">
    <location>
        <begin position="9"/>
        <end position="41"/>
    </location>
</feature>
<evidence type="ECO:0000256" key="1">
    <source>
        <dbReference type="SAM" id="MobiDB-lite"/>
    </source>
</evidence>
<accession>A0ABP0LN42</accession>
<name>A0ABP0LN42_9DINO</name>
<dbReference type="EMBL" id="CAXAMM010016980">
    <property type="protein sequence ID" value="CAK9040161.1"/>
    <property type="molecule type" value="Genomic_DNA"/>
</dbReference>
<comment type="caution">
    <text evidence="3">The sequence shown here is derived from an EMBL/GenBank/DDBJ whole genome shotgun (WGS) entry which is preliminary data.</text>
</comment>
<evidence type="ECO:0000313" key="2">
    <source>
        <dbReference type="EMBL" id="CAK9037394.1"/>
    </source>
</evidence>
<organism evidence="3 4">
    <name type="scientific">Durusdinium trenchii</name>
    <dbReference type="NCBI Taxonomy" id="1381693"/>
    <lineage>
        <taxon>Eukaryota</taxon>
        <taxon>Sar</taxon>
        <taxon>Alveolata</taxon>
        <taxon>Dinophyceae</taxon>
        <taxon>Suessiales</taxon>
        <taxon>Symbiodiniaceae</taxon>
        <taxon>Durusdinium</taxon>
    </lineage>
</organism>
<feature type="compositionally biased region" description="Acidic residues" evidence="1">
    <location>
        <begin position="73"/>
        <end position="83"/>
    </location>
</feature>
<dbReference type="EMBL" id="CAXAMM010015880">
    <property type="protein sequence ID" value="CAK9037394.1"/>
    <property type="molecule type" value="Genomic_DNA"/>
</dbReference>
<proteinExistence type="predicted"/>